<feature type="domain" description="F-box/LRR-repeat protein 15/At3g58940/PEG3-like LRR" evidence="1">
    <location>
        <begin position="100"/>
        <end position="229"/>
    </location>
</feature>
<dbReference type="PANTHER" id="PTHR31639">
    <property type="entry name" value="F-BOX PROTEIN-LIKE"/>
    <property type="match status" value="1"/>
</dbReference>
<dbReference type="SUPFAM" id="SSF81383">
    <property type="entry name" value="F-box domain"/>
    <property type="match status" value="1"/>
</dbReference>
<reference evidence="2" key="1">
    <citation type="journal article" date="2012" name="Nature">
        <title>The tomato genome sequence provides insights into fleshy fruit evolution.</title>
        <authorList>
            <consortium name="Tomato Genome Consortium"/>
        </authorList>
    </citation>
    <scope>NUCLEOTIDE SEQUENCE [LARGE SCALE GENOMIC DNA]</scope>
    <source>
        <strain evidence="2">cv. Heinz 1706</strain>
    </source>
</reference>
<dbReference type="AlphaFoldDB" id="A0A3Q7I0I9"/>
<protein>
    <recommendedName>
        <fullName evidence="1">F-box/LRR-repeat protein 15/At3g58940/PEG3-like LRR domain-containing protein</fullName>
    </recommendedName>
</protein>
<evidence type="ECO:0000259" key="1">
    <source>
        <dbReference type="Pfam" id="PF24758"/>
    </source>
</evidence>
<sequence length="241" mass="28237">MFKYGEKFRDVENKDSTGFGDYWYMMSPNERKCCQSLFPNVLSNLSDNVNDVILICLPCKDFARTSILSKKWRYNWCRRPELNLDKYHWITKNDFDNFIYFLSRNGIQHPVLHLSYEIQYKLPSSVFTCSQLRHLSLHNCPIHHSSTFKGFSRLIILELCEVIISSELLESLIYHCPLLDQLVLVILENLNTIEINVPTLRTLDFTGYTSSICLKNAPLLIKLSFAGRYMEVEDLEFAKKI</sequence>
<name>A0A3Q7I0I9_SOLLC</name>
<dbReference type="EnsemblPlants" id="Solyc09g012025.1.1">
    <property type="protein sequence ID" value="Solyc09g012025.1.1"/>
    <property type="gene ID" value="Solyc09g012025.1"/>
</dbReference>
<accession>A0A3Q7I0I9</accession>
<dbReference type="Gene3D" id="3.80.10.10">
    <property type="entry name" value="Ribonuclease Inhibitor"/>
    <property type="match status" value="1"/>
</dbReference>
<dbReference type="InterPro" id="IPR036047">
    <property type="entry name" value="F-box-like_dom_sf"/>
</dbReference>
<dbReference type="SUPFAM" id="SSF52047">
    <property type="entry name" value="RNI-like"/>
    <property type="match status" value="1"/>
</dbReference>
<dbReference type="Gramene" id="Solyc09g012025.1.1">
    <property type="protein sequence ID" value="Solyc09g012025.1.1"/>
    <property type="gene ID" value="Solyc09g012025.1"/>
</dbReference>
<proteinExistence type="predicted"/>
<dbReference type="InParanoid" id="A0A3Q7I0I9"/>
<keyword evidence="3" id="KW-1185">Reference proteome</keyword>
<dbReference type="OMA" id="EGINRPW"/>
<evidence type="ECO:0000313" key="3">
    <source>
        <dbReference type="Proteomes" id="UP000004994"/>
    </source>
</evidence>
<dbReference type="Proteomes" id="UP000004994">
    <property type="component" value="Chromosome 9"/>
</dbReference>
<dbReference type="STRING" id="4081.A0A3Q7I0I9"/>
<dbReference type="InterPro" id="IPR032675">
    <property type="entry name" value="LRR_dom_sf"/>
</dbReference>
<dbReference type="InterPro" id="IPR055411">
    <property type="entry name" value="LRR_FXL15/At3g58940/PEG3-like"/>
</dbReference>
<reference evidence="2" key="2">
    <citation type="submission" date="2019-01" db="UniProtKB">
        <authorList>
            <consortium name="EnsemblPlants"/>
        </authorList>
    </citation>
    <scope>IDENTIFICATION</scope>
    <source>
        <strain evidence="2">cv. Heinz 1706</strain>
    </source>
</reference>
<evidence type="ECO:0000313" key="2">
    <source>
        <dbReference type="EnsemblPlants" id="Solyc09g012025.1.1"/>
    </source>
</evidence>
<organism evidence="2">
    <name type="scientific">Solanum lycopersicum</name>
    <name type="common">Tomato</name>
    <name type="synonym">Lycopersicon esculentum</name>
    <dbReference type="NCBI Taxonomy" id="4081"/>
    <lineage>
        <taxon>Eukaryota</taxon>
        <taxon>Viridiplantae</taxon>
        <taxon>Streptophyta</taxon>
        <taxon>Embryophyta</taxon>
        <taxon>Tracheophyta</taxon>
        <taxon>Spermatophyta</taxon>
        <taxon>Magnoliopsida</taxon>
        <taxon>eudicotyledons</taxon>
        <taxon>Gunneridae</taxon>
        <taxon>Pentapetalae</taxon>
        <taxon>asterids</taxon>
        <taxon>lamiids</taxon>
        <taxon>Solanales</taxon>
        <taxon>Solanaceae</taxon>
        <taxon>Solanoideae</taxon>
        <taxon>Solaneae</taxon>
        <taxon>Solanum</taxon>
        <taxon>Solanum subgen. Lycopersicon</taxon>
    </lineage>
</organism>
<dbReference type="PANTHER" id="PTHR31639:SF328">
    <property type="entry name" value="F-BOX DOMAIN-CONTAINING PROTEIN"/>
    <property type="match status" value="1"/>
</dbReference>
<dbReference type="Pfam" id="PF24758">
    <property type="entry name" value="LRR_At5g56370"/>
    <property type="match status" value="1"/>
</dbReference>